<protein>
    <recommendedName>
        <fullName evidence="4">Membrane domain of glycerophosphoryl diester phosphodiesterase</fullName>
    </recommendedName>
</protein>
<dbReference type="PANTHER" id="PTHR40076">
    <property type="entry name" value="MEMBRANE PROTEIN-RELATED"/>
    <property type="match status" value="1"/>
</dbReference>
<dbReference type="PANTHER" id="PTHR40076:SF1">
    <property type="entry name" value="MEMBRANE PROTEIN"/>
    <property type="match status" value="1"/>
</dbReference>
<accession>A0A1G6U6D0</accession>
<dbReference type="OrthoDB" id="7472950at2"/>
<organism evidence="2 3">
    <name type="scientific">Kordiimonas lacus</name>
    <dbReference type="NCBI Taxonomy" id="637679"/>
    <lineage>
        <taxon>Bacteria</taxon>
        <taxon>Pseudomonadati</taxon>
        <taxon>Pseudomonadota</taxon>
        <taxon>Alphaproteobacteria</taxon>
        <taxon>Kordiimonadales</taxon>
        <taxon>Kordiimonadaceae</taxon>
        <taxon>Kordiimonas</taxon>
    </lineage>
</organism>
<feature type="transmembrane region" description="Helical" evidence="1">
    <location>
        <begin position="43"/>
        <end position="67"/>
    </location>
</feature>
<keyword evidence="1" id="KW-0472">Membrane</keyword>
<feature type="transmembrane region" description="Helical" evidence="1">
    <location>
        <begin position="79"/>
        <end position="104"/>
    </location>
</feature>
<dbReference type="EMBL" id="FNAK01000001">
    <property type="protein sequence ID" value="SDD36982.1"/>
    <property type="molecule type" value="Genomic_DNA"/>
</dbReference>
<dbReference type="InterPro" id="IPR010380">
    <property type="entry name" value="DUF975"/>
</dbReference>
<proteinExistence type="predicted"/>
<dbReference type="AlphaFoldDB" id="A0A1G6U6D0"/>
<evidence type="ECO:0000313" key="3">
    <source>
        <dbReference type="Proteomes" id="UP000183685"/>
    </source>
</evidence>
<dbReference type="Proteomes" id="UP000183685">
    <property type="component" value="Unassembled WGS sequence"/>
</dbReference>
<name>A0A1G6U6D0_9PROT</name>
<dbReference type="RefSeq" id="WP_068308338.1">
    <property type="nucleotide sequence ID" value="NZ_FNAK01000001.1"/>
</dbReference>
<feature type="transmembrane region" description="Helical" evidence="1">
    <location>
        <begin position="152"/>
        <end position="171"/>
    </location>
</feature>
<gene>
    <name evidence="2" type="ORF">SAMN04488071_0490</name>
</gene>
<reference evidence="2 3" key="1">
    <citation type="submission" date="2016-10" db="EMBL/GenBank/DDBJ databases">
        <authorList>
            <person name="de Groot N.N."/>
        </authorList>
    </citation>
    <scope>NUCLEOTIDE SEQUENCE [LARGE SCALE GENOMIC DNA]</scope>
    <source>
        <strain evidence="2 3">CGMCC 1.9109</strain>
    </source>
</reference>
<feature type="transmembrane region" description="Helical" evidence="1">
    <location>
        <begin position="192"/>
        <end position="222"/>
    </location>
</feature>
<sequence>MKQVKLDDVRETGAVDQQVHQSGEILGVGTILSQSFATFFRNWLPFTVIALIVYLPLYAGLVAIIGVDPSNIQIDPSNTVSFVTFVLGAAGLSMLSYAVMMATISYGAIEDQADRKASLGEMLTVGIKAFFPVVVAMVLTGILYMIGLVLLVIPGIIVLLMLSVTTPVIAAEGMGPIAAMRRSRELTDGYKWTILGAFIVISIIVGIAGAVISIPLSFLMVGSSEGGTIFSVSMIVSGALEAVKYAILATCGASIYTGLRRAKEGVSSEEIAKVFA</sequence>
<keyword evidence="1" id="KW-1133">Transmembrane helix</keyword>
<evidence type="ECO:0000313" key="2">
    <source>
        <dbReference type="EMBL" id="SDD36982.1"/>
    </source>
</evidence>
<feature type="transmembrane region" description="Helical" evidence="1">
    <location>
        <begin position="125"/>
        <end position="146"/>
    </location>
</feature>
<dbReference type="STRING" id="637679.GCA_001550055_00400"/>
<keyword evidence="1" id="KW-0812">Transmembrane</keyword>
<evidence type="ECO:0000256" key="1">
    <source>
        <dbReference type="SAM" id="Phobius"/>
    </source>
</evidence>
<evidence type="ECO:0008006" key="4">
    <source>
        <dbReference type="Google" id="ProtNLM"/>
    </source>
</evidence>
<keyword evidence="3" id="KW-1185">Reference proteome</keyword>